<dbReference type="Proteomes" id="UP000823854">
    <property type="component" value="Unassembled WGS sequence"/>
</dbReference>
<dbReference type="PANTHER" id="PTHR13604:SF0">
    <property type="entry name" value="ABASIC SITE PROCESSING PROTEIN HMCES"/>
    <property type="match status" value="1"/>
</dbReference>
<accession>A0A9D2Q1F1</accession>
<sequence>MCGRFVLDYDQAGLLHAYVATKADREGPDWSPVFSIAPSTLVPVVRAHFDDDGGELVRTLEPARWGLRPSWAKEKGPRPINARYETVTTNGMFRGSFTSQRVVVPMTGYYEWVEQKDGTKQPYFVHPNDGGLLNAAGLSAARRSEGGESWDITFTIITREAKDAAGEVHDRMPAYLPSGKLGEWLAPGKPDDDEKADLHQGLGEVSEEIAATLVTHPVSREVNNARKVDRTDPSLIEPIELG</sequence>
<proteinExistence type="inferred from homology"/>
<comment type="similarity">
    <text evidence="1 8">Belongs to the SOS response-associated peptidase family.</text>
</comment>
<name>A0A9D2Q1F1_9MICO</name>
<dbReference type="GO" id="GO:0016829">
    <property type="term" value="F:lyase activity"/>
    <property type="evidence" value="ECO:0007669"/>
    <property type="project" value="UniProtKB-KW"/>
</dbReference>
<evidence type="ECO:0000313" key="10">
    <source>
        <dbReference type="Proteomes" id="UP000823854"/>
    </source>
</evidence>
<comment type="caution">
    <text evidence="9">The sequence shown here is derived from an EMBL/GenBank/DDBJ whole genome shotgun (WGS) entry which is preliminary data.</text>
</comment>
<dbReference type="PANTHER" id="PTHR13604">
    <property type="entry name" value="DC12-RELATED"/>
    <property type="match status" value="1"/>
</dbReference>
<evidence type="ECO:0000256" key="1">
    <source>
        <dbReference type="ARBA" id="ARBA00008136"/>
    </source>
</evidence>
<dbReference type="Gene3D" id="3.90.1680.10">
    <property type="entry name" value="SOS response associated peptidase-like"/>
    <property type="match status" value="1"/>
</dbReference>
<evidence type="ECO:0000256" key="8">
    <source>
        <dbReference type="RuleBase" id="RU364100"/>
    </source>
</evidence>
<keyword evidence="4 8" id="KW-0378">Hydrolase</keyword>
<reference evidence="9" key="1">
    <citation type="journal article" date="2021" name="PeerJ">
        <title>Extensive microbial diversity within the chicken gut microbiome revealed by metagenomics and culture.</title>
        <authorList>
            <person name="Gilroy R."/>
            <person name="Ravi A."/>
            <person name="Getino M."/>
            <person name="Pursley I."/>
            <person name="Horton D.L."/>
            <person name="Alikhan N.F."/>
            <person name="Baker D."/>
            <person name="Gharbi K."/>
            <person name="Hall N."/>
            <person name="Watson M."/>
            <person name="Adriaenssens E.M."/>
            <person name="Foster-Nyarko E."/>
            <person name="Jarju S."/>
            <person name="Secka A."/>
            <person name="Antonio M."/>
            <person name="Oren A."/>
            <person name="Chaudhuri R.R."/>
            <person name="La Ragione R."/>
            <person name="Hildebrand F."/>
            <person name="Pallen M.J."/>
        </authorList>
    </citation>
    <scope>NUCLEOTIDE SEQUENCE</scope>
    <source>
        <strain evidence="9">CHK130-7132</strain>
    </source>
</reference>
<keyword evidence="2 8" id="KW-0645">Protease</keyword>
<evidence type="ECO:0000256" key="3">
    <source>
        <dbReference type="ARBA" id="ARBA00022763"/>
    </source>
</evidence>
<dbReference type="InterPro" id="IPR003738">
    <property type="entry name" value="SRAP"/>
</dbReference>
<keyword evidence="6" id="KW-0238">DNA-binding</keyword>
<reference evidence="9" key="2">
    <citation type="submission" date="2021-04" db="EMBL/GenBank/DDBJ databases">
        <authorList>
            <person name="Gilroy R."/>
        </authorList>
    </citation>
    <scope>NUCLEOTIDE SEQUENCE</scope>
    <source>
        <strain evidence="9">CHK130-7132</strain>
    </source>
</reference>
<dbReference type="Pfam" id="PF02586">
    <property type="entry name" value="SRAP"/>
    <property type="match status" value="1"/>
</dbReference>
<evidence type="ECO:0000256" key="4">
    <source>
        <dbReference type="ARBA" id="ARBA00022801"/>
    </source>
</evidence>
<evidence type="ECO:0000256" key="7">
    <source>
        <dbReference type="ARBA" id="ARBA00023239"/>
    </source>
</evidence>
<dbReference type="GO" id="GO:0003697">
    <property type="term" value="F:single-stranded DNA binding"/>
    <property type="evidence" value="ECO:0007669"/>
    <property type="project" value="InterPro"/>
</dbReference>
<dbReference type="EC" id="3.4.-.-" evidence="8"/>
<dbReference type="EMBL" id="DWWC01000330">
    <property type="protein sequence ID" value="HJC71062.1"/>
    <property type="molecule type" value="Genomic_DNA"/>
</dbReference>
<dbReference type="SUPFAM" id="SSF143081">
    <property type="entry name" value="BB1717-like"/>
    <property type="match status" value="1"/>
</dbReference>
<dbReference type="InterPro" id="IPR036590">
    <property type="entry name" value="SRAP-like"/>
</dbReference>
<evidence type="ECO:0000256" key="5">
    <source>
        <dbReference type="ARBA" id="ARBA00023124"/>
    </source>
</evidence>
<evidence type="ECO:0000313" key="9">
    <source>
        <dbReference type="EMBL" id="HJC71062.1"/>
    </source>
</evidence>
<evidence type="ECO:0000256" key="2">
    <source>
        <dbReference type="ARBA" id="ARBA00022670"/>
    </source>
</evidence>
<keyword evidence="3" id="KW-0227">DNA damage</keyword>
<keyword evidence="5" id="KW-0190">Covalent protein-DNA linkage</keyword>
<keyword evidence="7" id="KW-0456">Lyase</keyword>
<dbReference type="AlphaFoldDB" id="A0A9D2Q1F1"/>
<dbReference type="GO" id="GO:0106300">
    <property type="term" value="P:protein-DNA covalent cross-linking repair"/>
    <property type="evidence" value="ECO:0007669"/>
    <property type="project" value="InterPro"/>
</dbReference>
<dbReference type="GO" id="GO:0008233">
    <property type="term" value="F:peptidase activity"/>
    <property type="evidence" value="ECO:0007669"/>
    <property type="project" value="UniProtKB-KW"/>
</dbReference>
<protein>
    <recommendedName>
        <fullName evidence="8">Abasic site processing protein</fullName>
        <ecNumber evidence="8">3.4.-.-</ecNumber>
    </recommendedName>
</protein>
<gene>
    <name evidence="9" type="ORF">H9932_15485</name>
</gene>
<evidence type="ECO:0000256" key="6">
    <source>
        <dbReference type="ARBA" id="ARBA00023125"/>
    </source>
</evidence>
<dbReference type="GO" id="GO:0006508">
    <property type="term" value="P:proteolysis"/>
    <property type="evidence" value="ECO:0007669"/>
    <property type="project" value="UniProtKB-KW"/>
</dbReference>
<organism evidence="9 10">
    <name type="scientific">Candidatus Brachybacterium intestinipullorum</name>
    <dbReference type="NCBI Taxonomy" id="2838512"/>
    <lineage>
        <taxon>Bacteria</taxon>
        <taxon>Bacillati</taxon>
        <taxon>Actinomycetota</taxon>
        <taxon>Actinomycetes</taxon>
        <taxon>Micrococcales</taxon>
        <taxon>Dermabacteraceae</taxon>
        <taxon>Brachybacterium</taxon>
    </lineage>
</organism>